<dbReference type="STRING" id="1754192.A0A1Y1X1X3"/>
<dbReference type="InterPro" id="IPR011989">
    <property type="entry name" value="ARM-like"/>
</dbReference>
<dbReference type="InterPro" id="IPR058537">
    <property type="entry name" value="TPR_TNPO3_IPO13_4th"/>
</dbReference>
<dbReference type="GO" id="GO:0006606">
    <property type="term" value="P:protein import into nucleus"/>
    <property type="evidence" value="ECO:0007669"/>
    <property type="project" value="TreeGrafter"/>
</dbReference>
<dbReference type="InterPro" id="IPR016024">
    <property type="entry name" value="ARM-type_fold"/>
</dbReference>
<dbReference type="InterPro" id="IPR051345">
    <property type="entry name" value="Importin_beta-like_NTR"/>
</dbReference>
<comment type="caution">
    <text evidence="6">The sequence shown here is derived from an EMBL/GenBank/DDBJ whole genome shotgun (WGS) entry which is preliminary data.</text>
</comment>
<dbReference type="AlphaFoldDB" id="A0A1Y1X1X3"/>
<feature type="domain" description="Exportin-1/Importin-beta-like" evidence="5">
    <location>
        <begin position="102"/>
        <end position="238"/>
    </location>
</feature>
<proteinExistence type="inferred from homology"/>
<evidence type="ECO:0000256" key="2">
    <source>
        <dbReference type="ARBA" id="ARBA00007991"/>
    </source>
</evidence>
<evidence type="ECO:0000256" key="1">
    <source>
        <dbReference type="ARBA" id="ARBA00004123"/>
    </source>
</evidence>
<dbReference type="GO" id="GO:0005634">
    <property type="term" value="C:nucleus"/>
    <property type="evidence" value="ECO:0007669"/>
    <property type="project" value="UniProtKB-SubCell"/>
</dbReference>
<keyword evidence="7" id="KW-1185">Reference proteome</keyword>
<dbReference type="Gene3D" id="1.25.10.10">
    <property type="entry name" value="Leucine-rich Repeat Variant"/>
    <property type="match status" value="1"/>
</dbReference>
<dbReference type="Proteomes" id="UP000193944">
    <property type="component" value="Unassembled WGS sequence"/>
</dbReference>
<sequence length="926" mass="109179">MSNIEIIYNHFLSVFNSLNNSLDSDAYKSNLKWLEDYQKTNNAWYISVEILKNNEENLDLKLFSSQTLRQKIIYELQDLKQDAIELKNSLTYLLFINKDKPNPIIIQLCLALADLAILCDEWDNPIEEICELYGKNSEMISILFQFLAFIPEELNNEQLKLSSRKAKIKEKVLINNIVNNIIDLLSYYAKESCNDAKLKTNINNCIYSWIKYKAIDPNTVIESPLMSYILSELVNNNDIDEIIGNTLNELIIISSSSPKTNKELINEITPTIFEISNYISNITSEDTFLVYSLIFETYAEYNIYNIIENYDDYQFITSSLIKLYSINVSNIEISYHFWTLLQEQLNNIGYQVYKPQFIEVYTILQEKTLDLYKMISFNKTCDISLDVLEIMFQNCFLMLNENELLNSFCESFKNELCGKNEKGDFNNVSINNMEIQLFYLYSIIFNLNDDHRNIIRDIIKMIPYFPNNNKIKNLIIKIIGDLSEYSYNNKIEIESQLNYLITFLENENDRYQGLSSLLEFTRYCGMYLTNFLDEFCNFYLKVINIFNYSDLYALLKSICNILIYIPKENLYYYQNKLNLPLIEKLNLFTSDEYINNPNNNINTITCDIRDILSYISLLFSMKLKQNISINESHPLVDLYNNYHPVLSRILDLCQNEERIIQELCNCYIDIMNTCTYHILPTIKNLLEKIVIMYNNTKFNCYLWVFNQSIKLYMNESKKDTYDFLLNIFQKITNIIFSINSNELINYSYALEEYFHLCNQILIESPSYIFNEHSIISQIIEFSWQCLDLNNIEIEYEIIDLYSEIFNDYNIDMLTSAINYDIIKNSIKTVINLYIENIEKLLSTNLASGILSLILKIYDKSSEELLEVMKELLLDYSNLLNSEESEYVLTAFTNACRNEDEDEISIIFEKLKYLFNKKKISSSQNYI</sequence>
<reference evidence="6 7" key="2">
    <citation type="submission" date="2016-08" db="EMBL/GenBank/DDBJ databases">
        <title>Pervasive Adenine N6-methylation of Active Genes in Fungi.</title>
        <authorList>
            <consortium name="DOE Joint Genome Institute"/>
            <person name="Mondo S.J."/>
            <person name="Dannebaum R.O."/>
            <person name="Kuo R.C."/>
            <person name="Labutti K."/>
            <person name="Haridas S."/>
            <person name="Kuo A."/>
            <person name="Salamov A."/>
            <person name="Ahrendt S.R."/>
            <person name="Lipzen A."/>
            <person name="Sullivan W."/>
            <person name="Andreopoulos W.B."/>
            <person name="Clum A."/>
            <person name="Lindquist E."/>
            <person name="Daum C."/>
            <person name="Ramamoorthy G.K."/>
            <person name="Gryganskyi A."/>
            <person name="Culley D."/>
            <person name="Magnuson J.K."/>
            <person name="James T.Y."/>
            <person name="O'Malley M.A."/>
            <person name="Stajich J.E."/>
            <person name="Spatafora J.W."/>
            <person name="Visel A."/>
            <person name="Grigoriev I.V."/>
        </authorList>
    </citation>
    <scope>NUCLEOTIDE SEQUENCE [LARGE SCALE GENOMIC DNA]</scope>
    <source>
        <strain evidence="6 7">S4</strain>
    </source>
</reference>
<gene>
    <name evidence="6" type="ORF">BCR32DRAFT_294197</name>
</gene>
<dbReference type="GO" id="GO:0005737">
    <property type="term" value="C:cytoplasm"/>
    <property type="evidence" value="ECO:0007669"/>
    <property type="project" value="TreeGrafter"/>
</dbReference>
<dbReference type="EMBL" id="MCFG01000163">
    <property type="protein sequence ID" value="ORX79807.1"/>
    <property type="molecule type" value="Genomic_DNA"/>
</dbReference>
<dbReference type="Pfam" id="PF24139">
    <property type="entry name" value="TPR_TNPO3_IPO13_4th"/>
    <property type="match status" value="1"/>
</dbReference>
<reference evidence="6 7" key="1">
    <citation type="submission" date="2016-08" db="EMBL/GenBank/DDBJ databases">
        <title>A Parts List for Fungal Cellulosomes Revealed by Comparative Genomics.</title>
        <authorList>
            <consortium name="DOE Joint Genome Institute"/>
            <person name="Haitjema C.H."/>
            <person name="Gilmore S.P."/>
            <person name="Henske J.K."/>
            <person name="Solomon K.V."/>
            <person name="De Groot R."/>
            <person name="Kuo A."/>
            <person name="Mondo S.J."/>
            <person name="Salamov A.A."/>
            <person name="Labutti K."/>
            <person name="Zhao Z."/>
            <person name="Chiniquy J."/>
            <person name="Barry K."/>
            <person name="Brewer H.M."/>
            <person name="Purvine S.O."/>
            <person name="Wright A.T."/>
            <person name="Boxma B."/>
            <person name="Van Alen T."/>
            <person name="Hackstein J.H."/>
            <person name="Baker S.E."/>
            <person name="Grigoriev I.V."/>
            <person name="O'Malley M.A."/>
        </authorList>
    </citation>
    <scope>NUCLEOTIDE SEQUENCE [LARGE SCALE GENOMIC DNA]</scope>
    <source>
        <strain evidence="6 7">S4</strain>
    </source>
</reference>
<evidence type="ECO:0000256" key="4">
    <source>
        <dbReference type="ARBA" id="ARBA00023242"/>
    </source>
</evidence>
<evidence type="ECO:0000256" key="3">
    <source>
        <dbReference type="ARBA" id="ARBA00022448"/>
    </source>
</evidence>
<dbReference type="InterPro" id="IPR013598">
    <property type="entry name" value="Exportin-1/Importin-b-like"/>
</dbReference>
<dbReference type="SUPFAM" id="SSF48371">
    <property type="entry name" value="ARM repeat"/>
    <property type="match status" value="1"/>
</dbReference>
<dbReference type="PANTHER" id="PTHR12363:SF33">
    <property type="entry name" value="IMPORTIN-13"/>
    <property type="match status" value="1"/>
</dbReference>
<accession>A0A1Y1X1X3</accession>
<evidence type="ECO:0000259" key="5">
    <source>
        <dbReference type="Pfam" id="PF08389"/>
    </source>
</evidence>
<evidence type="ECO:0000313" key="7">
    <source>
        <dbReference type="Proteomes" id="UP000193944"/>
    </source>
</evidence>
<organism evidence="6 7">
    <name type="scientific">Anaeromyces robustus</name>
    <dbReference type="NCBI Taxonomy" id="1754192"/>
    <lineage>
        <taxon>Eukaryota</taxon>
        <taxon>Fungi</taxon>
        <taxon>Fungi incertae sedis</taxon>
        <taxon>Chytridiomycota</taxon>
        <taxon>Chytridiomycota incertae sedis</taxon>
        <taxon>Neocallimastigomycetes</taxon>
        <taxon>Neocallimastigales</taxon>
        <taxon>Neocallimastigaceae</taxon>
        <taxon>Anaeromyces</taxon>
    </lineage>
</organism>
<comment type="similarity">
    <text evidence="2">Belongs to the importin beta family.</text>
</comment>
<keyword evidence="3" id="KW-0813">Transport</keyword>
<dbReference type="Pfam" id="PF08389">
    <property type="entry name" value="Xpo1"/>
    <property type="match status" value="1"/>
</dbReference>
<evidence type="ECO:0000313" key="6">
    <source>
        <dbReference type="EMBL" id="ORX79807.1"/>
    </source>
</evidence>
<comment type="subcellular location">
    <subcellularLocation>
        <location evidence="1">Nucleus</location>
    </subcellularLocation>
</comment>
<protein>
    <submittedName>
        <fullName evidence="6">ARM repeat-containing protein</fullName>
    </submittedName>
</protein>
<dbReference type="OrthoDB" id="435593at2759"/>
<dbReference type="PANTHER" id="PTHR12363">
    <property type="entry name" value="TRANSPORTIN 3 AND IMPORTIN 13"/>
    <property type="match status" value="1"/>
</dbReference>
<keyword evidence="4" id="KW-0539">Nucleus</keyword>
<name>A0A1Y1X1X3_9FUNG</name>